<evidence type="ECO:0000313" key="1">
    <source>
        <dbReference type="EMBL" id="KAA0930774.1"/>
    </source>
</evidence>
<dbReference type="AlphaFoldDB" id="A0A5B0ALX6"/>
<dbReference type="EMBL" id="VDFC01000047">
    <property type="protein sequence ID" value="KAA0930774.1"/>
    <property type="molecule type" value="Genomic_DNA"/>
</dbReference>
<proteinExistence type="predicted"/>
<comment type="caution">
    <text evidence="1">The sequence shown here is derived from an EMBL/GenBank/DDBJ whole genome shotgun (WGS) entry which is preliminary data.</text>
</comment>
<reference evidence="1 2" key="1">
    <citation type="submission" date="2019-05" db="EMBL/GenBank/DDBJ databases">
        <authorList>
            <person name="Hariharan J."/>
            <person name="Choudoir M.J."/>
            <person name="Diebold P."/>
            <person name="Panke-Buisse K."/>
            <person name="Buckley D.H."/>
        </authorList>
    </citation>
    <scope>NUCLEOTIDE SEQUENCE [LARGE SCALE GENOMIC DNA]</scope>
    <source>
        <strain evidence="1 2">SUN51</strain>
    </source>
</reference>
<sequence>MEHSRGKYADFEGLREQALALRRTGLSRRQIRDRLQIHNNDLLNRLLEGEPPPDWTKRPRAKDDLRARARELRLQGWTYDRIQAELGCSKGSISLWVRDLPKPERPKRTREEASAIAKRGWEVTMRLREEERDRVRTAAADGVGRMSDRELFLVGVALYWAEGSKSKPHNPQERVTLINSDPRVIEVFMAWLRLVGVTADQMRFHVHIHETGDVEGAERFWADLVGADAAAFGKTTLKKHNPRTNRKNTGEDYRGCLVVRVSKSADLYRRIEGSWYGIVLSAREADHENRT</sequence>
<accession>A0A5B0ALX6</accession>
<name>A0A5B0ALX6_9ACTN</name>
<dbReference type="Proteomes" id="UP000324965">
    <property type="component" value="Unassembled WGS sequence"/>
</dbReference>
<keyword evidence="2" id="KW-1185">Reference proteome</keyword>
<organism evidence="1 2">
    <name type="scientific">Streptomyces apricus</name>
    <dbReference type="NCBI Taxonomy" id="1828112"/>
    <lineage>
        <taxon>Bacteria</taxon>
        <taxon>Bacillati</taxon>
        <taxon>Actinomycetota</taxon>
        <taxon>Actinomycetes</taxon>
        <taxon>Kitasatosporales</taxon>
        <taxon>Streptomycetaceae</taxon>
        <taxon>Streptomyces</taxon>
    </lineage>
</organism>
<evidence type="ECO:0000313" key="2">
    <source>
        <dbReference type="Proteomes" id="UP000324965"/>
    </source>
</evidence>
<gene>
    <name evidence="1" type="ORF">FGF04_29255</name>
</gene>
<protein>
    <submittedName>
        <fullName evidence="1">Uncharacterized protein</fullName>
    </submittedName>
</protein>
<dbReference type="OrthoDB" id="3512717at2"/>
<dbReference type="RefSeq" id="WP_149514438.1">
    <property type="nucleotide sequence ID" value="NZ_VDFC01000047.1"/>
</dbReference>